<sequence length="126" mass="14832">MYNAQGFKLYLEGQAQKRALTPFFWKWKLPSSFRFLLYSPTHPTSLTAKWKLISIIVIFFWPGKHPILRCMGNIGVCRPSCKKNEQPYYYCRNYQPCCLQSYVRISITGAEGNNDWSYGNHWPKIP</sequence>
<evidence type="ECO:0000313" key="9">
    <source>
        <dbReference type="Proteomes" id="UP000006813"/>
    </source>
</evidence>
<comment type="subcellular location">
    <subcellularLocation>
        <location evidence="1 6">Secreted</location>
    </subcellularLocation>
</comment>
<dbReference type="GO" id="GO:0061760">
    <property type="term" value="P:antifungal innate immune response"/>
    <property type="evidence" value="ECO:0007669"/>
    <property type="project" value="TreeGrafter"/>
</dbReference>
<evidence type="ECO:0000256" key="4">
    <source>
        <dbReference type="ARBA" id="ARBA00022729"/>
    </source>
</evidence>
<reference evidence="8 9" key="1">
    <citation type="journal article" date="2011" name="Nature">
        <title>Genome sequencing reveals insights into physiology and longevity of the naked mole rat.</title>
        <authorList>
            <person name="Kim E.B."/>
            <person name="Fang X."/>
            <person name="Fushan A.A."/>
            <person name="Huang Z."/>
            <person name="Lobanov A.V."/>
            <person name="Han L."/>
            <person name="Marino S.M."/>
            <person name="Sun X."/>
            <person name="Turanov A.A."/>
            <person name="Yang P."/>
            <person name="Yim S.H."/>
            <person name="Zhao X."/>
            <person name="Kasaikina M.V."/>
            <person name="Stoletzki N."/>
            <person name="Peng C."/>
            <person name="Polak P."/>
            <person name="Xiong Z."/>
            <person name="Kiezun A."/>
            <person name="Zhu Y."/>
            <person name="Chen Y."/>
            <person name="Kryukov G.V."/>
            <person name="Zhang Q."/>
            <person name="Peshkin L."/>
            <person name="Yang L."/>
            <person name="Bronson R.T."/>
            <person name="Buffenstein R."/>
            <person name="Wang B."/>
            <person name="Han C."/>
            <person name="Li Q."/>
            <person name="Chen L."/>
            <person name="Zhao W."/>
            <person name="Sunyaev S.R."/>
            <person name="Park T.J."/>
            <person name="Zhang G."/>
            <person name="Wang J."/>
            <person name="Gladyshev V.N."/>
        </authorList>
    </citation>
    <scope>NUCLEOTIDE SEQUENCE [LARGE SCALE GENOMIC DNA]</scope>
</reference>
<keyword evidence="6" id="KW-0211">Defensin</keyword>
<feature type="domain" description="Beta-defensin" evidence="7">
    <location>
        <begin position="69"/>
        <end position="98"/>
    </location>
</feature>
<name>G5C6L3_HETGA</name>
<comment type="function">
    <text evidence="6">Has antibacterial activity.</text>
</comment>
<evidence type="ECO:0000259" key="7">
    <source>
        <dbReference type="Pfam" id="PF13841"/>
    </source>
</evidence>
<keyword evidence="6" id="KW-0044">Antibiotic</keyword>
<dbReference type="InParanoid" id="G5C6L3"/>
<dbReference type="eggNOG" id="ENOG502TDXM">
    <property type="taxonomic scope" value="Eukaryota"/>
</dbReference>
<evidence type="ECO:0000256" key="1">
    <source>
        <dbReference type="ARBA" id="ARBA00004613"/>
    </source>
</evidence>
<dbReference type="Proteomes" id="UP000006813">
    <property type="component" value="Unassembled WGS sequence"/>
</dbReference>
<dbReference type="AlphaFoldDB" id="G5C6L3"/>
<dbReference type="STRING" id="10181.G5C6L3"/>
<dbReference type="PANTHER" id="PTHR47902">
    <property type="entry name" value="BETA-DEFENSIN 119"/>
    <property type="match status" value="1"/>
</dbReference>
<proteinExistence type="inferred from homology"/>
<keyword evidence="4" id="KW-0732">Signal</keyword>
<evidence type="ECO:0000256" key="6">
    <source>
        <dbReference type="RuleBase" id="RU231113"/>
    </source>
</evidence>
<dbReference type="GO" id="GO:0050829">
    <property type="term" value="P:defense response to Gram-negative bacterium"/>
    <property type="evidence" value="ECO:0007669"/>
    <property type="project" value="TreeGrafter"/>
</dbReference>
<organism evidence="8 9">
    <name type="scientific">Heterocephalus glaber</name>
    <name type="common">Naked mole rat</name>
    <dbReference type="NCBI Taxonomy" id="10181"/>
    <lineage>
        <taxon>Eukaryota</taxon>
        <taxon>Metazoa</taxon>
        <taxon>Chordata</taxon>
        <taxon>Craniata</taxon>
        <taxon>Vertebrata</taxon>
        <taxon>Euteleostomi</taxon>
        <taxon>Mammalia</taxon>
        <taxon>Eutheria</taxon>
        <taxon>Euarchontoglires</taxon>
        <taxon>Glires</taxon>
        <taxon>Rodentia</taxon>
        <taxon>Hystricomorpha</taxon>
        <taxon>Bathyergidae</taxon>
        <taxon>Heterocephalus</taxon>
    </lineage>
</organism>
<evidence type="ECO:0000256" key="2">
    <source>
        <dbReference type="ARBA" id="ARBA00007371"/>
    </source>
</evidence>
<dbReference type="GO" id="GO:0001530">
    <property type="term" value="F:lipopolysaccharide binding"/>
    <property type="evidence" value="ECO:0007669"/>
    <property type="project" value="TreeGrafter"/>
</dbReference>
<dbReference type="InterPro" id="IPR025933">
    <property type="entry name" value="Beta_defensin_dom"/>
</dbReference>
<evidence type="ECO:0000256" key="3">
    <source>
        <dbReference type="ARBA" id="ARBA00022525"/>
    </source>
</evidence>
<comment type="similarity">
    <text evidence="2 6">Belongs to the beta-defensin family.</text>
</comment>
<dbReference type="EMBL" id="JH173563">
    <property type="protein sequence ID" value="EHB17174.1"/>
    <property type="molecule type" value="Genomic_DNA"/>
</dbReference>
<keyword evidence="5" id="KW-1015">Disulfide bond</keyword>
<protein>
    <recommendedName>
        <fullName evidence="6">Beta-defensin</fullName>
    </recommendedName>
</protein>
<evidence type="ECO:0000313" key="8">
    <source>
        <dbReference type="EMBL" id="EHB17174.1"/>
    </source>
</evidence>
<dbReference type="PANTHER" id="PTHR47902:SF1">
    <property type="entry name" value="BETA-DEFENSIN 119"/>
    <property type="match status" value="1"/>
</dbReference>
<dbReference type="Pfam" id="PF13841">
    <property type="entry name" value="Defensin_beta_2"/>
    <property type="match status" value="1"/>
</dbReference>
<evidence type="ECO:0000256" key="5">
    <source>
        <dbReference type="ARBA" id="ARBA00023157"/>
    </source>
</evidence>
<keyword evidence="3 6" id="KW-0964">Secreted</keyword>
<dbReference type="GO" id="GO:0005576">
    <property type="term" value="C:extracellular region"/>
    <property type="evidence" value="ECO:0007669"/>
    <property type="project" value="UniProtKB-SubCell"/>
</dbReference>
<accession>G5C6L3</accession>
<dbReference type="GO" id="GO:0050830">
    <property type="term" value="P:defense response to Gram-positive bacterium"/>
    <property type="evidence" value="ECO:0007669"/>
    <property type="project" value="TreeGrafter"/>
</dbReference>
<gene>
    <name evidence="8" type="ORF">GW7_20912</name>
</gene>
<keyword evidence="6" id="KW-0929">Antimicrobial</keyword>